<evidence type="ECO:0000256" key="1">
    <source>
        <dbReference type="SAM" id="Phobius"/>
    </source>
</evidence>
<keyword evidence="1" id="KW-0812">Transmembrane</keyword>
<proteinExistence type="predicted"/>
<evidence type="ECO:0000313" key="2">
    <source>
        <dbReference type="EMBL" id="KAF8786630.1"/>
    </source>
</evidence>
<feature type="transmembrane region" description="Helical" evidence="1">
    <location>
        <begin position="27"/>
        <end position="44"/>
    </location>
</feature>
<dbReference type="EMBL" id="JABXBU010000015">
    <property type="protein sequence ID" value="KAF8786630.1"/>
    <property type="molecule type" value="Genomic_DNA"/>
</dbReference>
<comment type="caution">
    <text evidence="2">The sequence shown here is derived from an EMBL/GenBank/DDBJ whole genome shotgun (WGS) entry which is preliminary data.</text>
</comment>
<name>A0A8T0FB93_ARGBR</name>
<dbReference type="AlphaFoldDB" id="A0A8T0FB93"/>
<reference evidence="2" key="1">
    <citation type="journal article" date="2020" name="bioRxiv">
        <title>Chromosome-level reference genome of the European wasp spider Argiope bruennichi: a resource for studies on range expansion and evolutionary adaptation.</title>
        <authorList>
            <person name="Sheffer M.M."/>
            <person name="Hoppe A."/>
            <person name="Krehenwinkel H."/>
            <person name="Uhl G."/>
            <person name="Kuss A.W."/>
            <person name="Jensen L."/>
            <person name="Jensen C."/>
            <person name="Gillespie R.G."/>
            <person name="Hoff K.J."/>
            <person name="Prost S."/>
        </authorList>
    </citation>
    <scope>NUCLEOTIDE SEQUENCE</scope>
</reference>
<reference evidence="2" key="2">
    <citation type="submission" date="2020-06" db="EMBL/GenBank/DDBJ databases">
        <authorList>
            <person name="Sheffer M."/>
        </authorList>
    </citation>
    <scope>NUCLEOTIDE SEQUENCE</scope>
</reference>
<evidence type="ECO:0000313" key="3">
    <source>
        <dbReference type="Proteomes" id="UP000807504"/>
    </source>
</evidence>
<accession>A0A8T0FB93</accession>
<dbReference type="Proteomes" id="UP000807504">
    <property type="component" value="Unassembled WGS sequence"/>
</dbReference>
<gene>
    <name evidence="2" type="ORF">HNY73_008318</name>
</gene>
<keyword evidence="1" id="KW-0472">Membrane</keyword>
<organism evidence="2 3">
    <name type="scientific">Argiope bruennichi</name>
    <name type="common">Wasp spider</name>
    <name type="synonym">Aranea bruennichi</name>
    <dbReference type="NCBI Taxonomy" id="94029"/>
    <lineage>
        <taxon>Eukaryota</taxon>
        <taxon>Metazoa</taxon>
        <taxon>Ecdysozoa</taxon>
        <taxon>Arthropoda</taxon>
        <taxon>Chelicerata</taxon>
        <taxon>Arachnida</taxon>
        <taxon>Araneae</taxon>
        <taxon>Araneomorphae</taxon>
        <taxon>Entelegynae</taxon>
        <taxon>Araneoidea</taxon>
        <taxon>Araneidae</taxon>
        <taxon>Argiope</taxon>
    </lineage>
</organism>
<sequence length="117" mass="12933">MTCYDSFRNFGADTVASNVVTMETTRAIVLIFVLIGSSIANLLLEGTGTDEISGYIFSPIIGLSKIQLSRKFRRQVNWHVPVVPYVETKEELSPISENYFEIDDDEEAGIAGTGHKS</sequence>
<protein>
    <submittedName>
        <fullName evidence="2">Uncharacterized protein</fullName>
    </submittedName>
</protein>
<keyword evidence="3" id="KW-1185">Reference proteome</keyword>
<keyword evidence="1" id="KW-1133">Transmembrane helix</keyword>